<dbReference type="InterPro" id="IPR044730">
    <property type="entry name" value="RNase_H-like_dom_plant"/>
</dbReference>
<evidence type="ECO:0000313" key="2">
    <source>
        <dbReference type="EMBL" id="KAK8990803.1"/>
    </source>
</evidence>
<proteinExistence type="predicted"/>
<sequence length="96" mass="10499">MNRHIAWANYYHGSLTPLTPLPLSLHTSAPSWIAPASGWTCLNIDDVVSQSSHDCKIVGLIRNSTGEWLVGFAKAIGHSDILQAEIWAIYEGLILS</sequence>
<dbReference type="PANTHER" id="PTHR47723">
    <property type="entry name" value="OS05G0353850 PROTEIN"/>
    <property type="match status" value="1"/>
</dbReference>
<name>A0ABR2PQS7_9ROSI</name>
<organism evidence="2 3">
    <name type="scientific">Hibiscus sabdariffa</name>
    <name type="common">roselle</name>
    <dbReference type="NCBI Taxonomy" id="183260"/>
    <lineage>
        <taxon>Eukaryota</taxon>
        <taxon>Viridiplantae</taxon>
        <taxon>Streptophyta</taxon>
        <taxon>Embryophyta</taxon>
        <taxon>Tracheophyta</taxon>
        <taxon>Spermatophyta</taxon>
        <taxon>Magnoliopsida</taxon>
        <taxon>eudicotyledons</taxon>
        <taxon>Gunneridae</taxon>
        <taxon>Pentapetalae</taxon>
        <taxon>rosids</taxon>
        <taxon>malvids</taxon>
        <taxon>Malvales</taxon>
        <taxon>Malvaceae</taxon>
        <taxon>Malvoideae</taxon>
        <taxon>Hibiscus</taxon>
    </lineage>
</organism>
<dbReference type="InterPro" id="IPR053151">
    <property type="entry name" value="RNase_H-like"/>
</dbReference>
<accession>A0ABR2PQS7</accession>
<reference evidence="2 3" key="1">
    <citation type="journal article" date="2024" name="G3 (Bethesda)">
        <title>Genome assembly of Hibiscus sabdariffa L. provides insights into metabolisms of medicinal natural products.</title>
        <authorList>
            <person name="Kim T."/>
        </authorList>
    </citation>
    <scope>NUCLEOTIDE SEQUENCE [LARGE SCALE GENOMIC DNA]</scope>
    <source>
        <strain evidence="2">TK-2024</strain>
        <tissue evidence="2">Old leaves</tissue>
    </source>
</reference>
<dbReference type="InterPro" id="IPR002156">
    <property type="entry name" value="RNaseH_domain"/>
</dbReference>
<feature type="domain" description="RNase H type-1" evidence="1">
    <location>
        <begin position="45"/>
        <end position="94"/>
    </location>
</feature>
<dbReference type="CDD" id="cd06222">
    <property type="entry name" value="RNase_H_like"/>
    <property type="match status" value="1"/>
</dbReference>
<dbReference type="Pfam" id="PF13456">
    <property type="entry name" value="RVT_3"/>
    <property type="match status" value="1"/>
</dbReference>
<dbReference type="PANTHER" id="PTHR47723:SF13">
    <property type="entry name" value="PUTATIVE-RELATED"/>
    <property type="match status" value="1"/>
</dbReference>
<evidence type="ECO:0000313" key="3">
    <source>
        <dbReference type="Proteomes" id="UP001396334"/>
    </source>
</evidence>
<gene>
    <name evidence="2" type="ORF">V6N11_028763</name>
</gene>
<comment type="caution">
    <text evidence="2">The sequence shown here is derived from an EMBL/GenBank/DDBJ whole genome shotgun (WGS) entry which is preliminary data.</text>
</comment>
<keyword evidence="3" id="KW-1185">Reference proteome</keyword>
<dbReference type="Proteomes" id="UP001396334">
    <property type="component" value="Unassembled WGS sequence"/>
</dbReference>
<protein>
    <recommendedName>
        <fullName evidence="1">RNase H type-1 domain-containing protein</fullName>
    </recommendedName>
</protein>
<dbReference type="EMBL" id="JBBPBN010000053">
    <property type="protein sequence ID" value="KAK8990803.1"/>
    <property type="molecule type" value="Genomic_DNA"/>
</dbReference>
<evidence type="ECO:0000259" key="1">
    <source>
        <dbReference type="Pfam" id="PF13456"/>
    </source>
</evidence>